<evidence type="ECO:0000256" key="2">
    <source>
        <dbReference type="ARBA" id="ARBA00023125"/>
    </source>
</evidence>
<accession>A0A3E3HXH5</accession>
<dbReference type="SUPFAM" id="SSF47413">
    <property type="entry name" value="lambda repressor-like DNA-binding domains"/>
    <property type="match status" value="1"/>
</dbReference>
<organism evidence="5 6">
    <name type="scientific">Eisenbergiella massiliensis</name>
    <dbReference type="NCBI Taxonomy" id="1720294"/>
    <lineage>
        <taxon>Bacteria</taxon>
        <taxon>Bacillati</taxon>
        <taxon>Bacillota</taxon>
        <taxon>Clostridia</taxon>
        <taxon>Lachnospirales</taxon>
        <taxon>Lachnospiraceae</taxon>
        <taxon>Eisenbergiella</taxon>
    </lineage>
</organism>
<gene>
    <name evidence="5" type="ORF">DXC51_23780</name>
</gene>
<name>A0A3E3HXH5_9FIRM</name>
<dbReference type="PANTHER" id="PTHR30146:SF109">
    <property type="entry name" value="HTH-TYPE TRANSCRIPTIONAL REGULATOR GALS"/>
    <property type="match status" value="1"/>
</dbReference>
<dbReference type="AlphaFoldDB" id="A0A3E3HXH5"/>
<dbReference type="CDD" id="cd01392">
    <property type="entry name" value="HTH_LacI"/>
    <property type="match status" value="1"/>
</dbReference>
<dbReference type="EMBL" id="QVLV01000024">
    <property type="protein sequence ID" value="RGE56513.1"/>
    <property type="molecule type" value="Genomic_DNA"/>
</dbReference>
<proteinExistence type="predicted"/>
<keyword evidence="3" id="KW-0804">Transcription</keyword>
<evidence type="ECO:0000256" key="1">
    <source>
        <dbReference type="ARBA" id="ARBA00023015"/>
    </source>
</evidence>
<evidence type="ECO:0000256" key="3">
    <source>
        <dbReference type="ARBA" id="ARBA00023163"/>
    </source>
</evidence>
<keyword evidence="1" id="KW-0805">Transcription regulation</keyword>
<dbReference type="Gene3D" id="3.40.50.2300">
    <property type="match status" value="2"/>
</dbReference>
<dbReference type="Pfam" id="PF00356">
    <property type="entry name" value="LacI"/>
    <property type="match status" value="1"/>
</dbReference>
<dbReference type="GO" id="GO:0000976">
    <property type="term" value="F:transcription cis-regulatory region binding"/>
    <property type="evidence" value="ECO:0007669"/>
    <property type="project" value="TreeGrafter"/>
</dbReference>
<feature type="domain" description="HTH lacI-type" evidence="4">
    <location>
        <begin position="13"/>
        <end position="70"/>
    </location>
</feature>
<evidence type="ECO:0000259" key="4">
    <source>
        <dbReference type="PROSITE" id="PS50932"/>
    </source>
</evidence>
<dbReference type="InterPro" id="IPR028082">
    <property type="entry name" value="Peripla_BP_I"/>
</dbReference>
<protein>
    <submittedName>
        <fullName evidence="5">LacI family transcriptional regulator</fullName>
    </submittedName>
</protein>
<comment type="caution">
    <text evidence="5">The sequence shown here is derived from an EMBL/GenBank/DDBJ whole genome shotgun (WGS) entry which is preliminary data.</text>
</comment>
<dbReference type="Pfam" id="PF13377">
    <property type="entry name" value="Peripla_BP_3"/>
    <property type="match status" value="1"/>
</dbReference>
<dbReference type="PROSITE" id="PS50932">
    <property type="entry name" value="HTH_LACI_2"/>
    <property type="match status" value="1"/>
</dbReference>
<dbReference type="InterPro" id="IPR046335">
    <property type="entry name" value="LacI/GalR-like_sensor"/>
</dbReference>
<dbReference type="Gene3D" id="1.10.260.40">
    <property type="entry name" value="lambda repressor-like DNA-binding domains"/>
    <property type="match status" value="1"/>
</dbReference>
<dbReference type="InterPro" id="IPR000843">
    <property type="entry name" value="HTH_LacI"/>
</dbReference>
<reference evidence="5" key="1">
    <citation type="submission" date="2018-08" db="EMBL/GenBank/DDBJ databases">
        <title>A genome reference for cultivated species of the human gut microbiota.</title>
        <authorList>
            <person name="Zou Y."/>
            <person name="Xue W."/>
            <person name="Luo G."/>
        </authorList>
    </citation>
    <scope>NUCLEOTIDE SEQUENCE [LARGE SCALE GENOMIC DNA]</scope>
    <source>
        <strain evidence="5">TF05-5AC</strain>
    </source>
</reference>
<sequence>MELKQMPKNTRGVQVKQIAEHLGLSSGTVSIVLNGRGDELRISRETQKIVMDTAREMNYQPGKTQKKNQKTVRKSDGFRIGVFWNLHYMGGLLGQFYSGFQETVKQYQIKVEIVLQPFEYDHLNAFEDAFSGRQYDGIIIGGLSEKDSDYLRENLFEMPIVLINQTLENYSSVYVDDYQTGRQCAELFYKNGHERAGIVFSENRSAASVLRYNGFAEECRKCGIQLKDEWKVSGPGNGIGGYEAVKQMLQCAELPTALFVQTSRMNSGILAALRDGNIAVPGQMEIIAYGDGDFSQYLYPTVTVLHVSVSEMAANAMHLLLTILQNDLHITLSKLHVTKLIYGESFQKKTERQDP</sequence>
<dbReference type="Proteomes" id="UP000260812">
    <property type="component" value="Unassembled WGS sequence"/>
</dbReference>
<dbReference type="SUPFAM" id="SSF53822">
    <property type="entry name" value="Periplasmic binding protein-like I"/>
    <property type="match status" value="1"/>
</dbReference>
<keyword evidence="6" id="KW-1185">Reference proteome</keyword>
<evidence type="ECO:0000313" key="6">
    <source>
        <dbReference type="Proteomes" id="UP000260812"/>
    </source>
</evidence>
<dbReference type="InterPro" id="IPR010982">
    <property type="entry name" value="Lambda_DNA-bd_dom_sf"/>
</dbReference>
<dbReference type="SMART" id="SM00354">
    <property type="entry name" value="HTH_LACI"/>
    <property type="match status" value="1"/>
</dbReference>
<keyword evidence="2" id="KW-0238">DNA-binding</keyword>
<dbReference type="PANTHER" id="PTHR30146">
    <property type="entry name" value="LACI-RELATED TRANSCRIPTIONAL REPRESSOR"/>
    <property type="match status" value="1"/>
</dbReference>
<evidence type="ECO:0000313" key="5">
    <source>
        <dbReference type="EMBL" id="RGE56513.1"/>
    </source>
</evidence>
<dbReference type="GO" id="GO:0003700">
    <property type="term" value="F:DNA-binding transcription factor activity"/>
    <property type="evidence" value="ECO:0007669"/>
    <property type="project" value="TreeGrafter"/>
</dbReference>